<feature type="modified residue" description="4-aspartylphosphate" evidence="3">
    <location>
        <position position="59"/>
    </location>
</feature>
<dbReference type="InterPro" id="IPR039420">
    <property type="entry name" value="WalR-like"/>
</dbReference>
<dbReference type="Gene3D" id="3.40.50.2300">
    <property type="match status" value="1"/>
</dbReference>
<dbReference type="PROSITE" id="PS50110">
    <property type="entry name" value="RESPONSE_REGULATORY"/>
    <property type="match status" value="1"/>
</dbReference>
<evidence type="ECO:0000256" key="2">
    <source>
        <dbReference type="ARBA" id="ARBA00023125"/>
    </source>
</evidence>
<dbReference type="Pfam" id="PF00072">
    <property type="entry name" value="Response_reg"/>
    <property type="match status" value="1"/>
</dbReference>
<evidence type="ECO:0000256" key="1">
    <source>
        <dbReference type="ARBA" id="ARBA00022553"/>
    </source>
</evidence>
<dbReference type="STRING" id="433924.NS331_00575"/>
<dbReference type="Proteomes" id="UP000255265">
    <property type="component" value="Unassembled WGS sequence"/>
</dbReference>
<dbReference type="GO" id="GO:0006355">
    <property type="term" value="P:regulation of DNA-templated transcription"/>
    <property type="evidence" value="ECO:0007669"/>
    <property type="project" value="InterPro"/>
</dbReference>
<comment type="caution">
    <text evidence="6">The sequence shown here is derived from an EMBL/GenBank/DDBJ whole genome shotgun (WGS) entry which is preliminary data.</text>
</comment>
<reference evidence="6 7" key="1">
    <citation type="submission" date="2018-07" db="EMBL/GenBank/DDBJ databases">
        <title>Genomic Encyclopedia of Type Strains, Phase IV (KMG-IV): sequencing the most valuable type-strain genomes for metagenomic binning, comparative biology and taxonomic classification.</title>
        <authorList>
            <person name="Goeker M."/>
        </authorList>
    </citation>
    <scope>NUCLEOTIDE SEQUENCE [LARGE SCALE GENOMIC DNA]</scope>
    <source>
        <strain evidence="6 7">DSM 21352</strain>
    </source>
</reference>
<dbReference type="AlphaFoldDB" id="A0A370FAM1"/>
<dbReference type="InterPro" id="IPR001789">
    <property type="entry name" value="Sig_transdc_resp-reg_receiver"/>
</dbReference>
<dbReference type="PROSITE" id="PS50043">
    <property type="entry name" value="HTH_LUXR_2"/>
    <property type="match status" value="1"/>
</dbReference>
<accession>A0A370FAM1</accession>
<dbReference type="SUPFAM" id="SSF52172">
    <property type="entry name" value="CheY-like"/>
    <property type="match status" value="1"/>
</dbReference>
<dbReference type="PANTHER" id="PTHR43214:SF43">
    <property type="entry name" value="TWO-COMPONENT RESPONSE REGULATOR"/>
    <property type="match status" value="1"/>
</dbReference>
<dbReference type="SMART" id="SM00448">
    <property type="entry name" value="REC"/>
    <property type="match status" value="1"/>
</dbReference>
<dbReference type="Pfam" id="PF00196">
    <property type="entry name" value="GerE"/>
    <property type="match status" value="1"/>
</dbReference>
<dbReference type="GO" id="GO:0003677">
    <property type="term" value="F:DNA binding"/>
    <property type="evidence" value="ECO:0007669"/>
    <property type="project" value="UniProtKB-KW"/>
</dbReference>
<evidence type="ECO:0000256" key="3">
    <source>
        <dbReference type="PROSITE-ProRule" id="PRU00169"/>
    </source>
</evidence>
<feature type="domain" description="Response regulatory" evidence="5">
    <location>
        <begin position="8"/>
        <end position="124"/>
    </location>
</feature>
<dbReference type="InterPro" id="IPR011006">
    <property type="entry name" value="CheY-like_superfamily"/>
</dbReference>
<organism evidence="6 7">
    <name type="scientific">Pseudacidovorax intermedius</name>
    <dbReference type="NCBI Taxonomy" id="433924"/>
    <lineage>
        <taxon>Bacteria</taxon>
        <taxon>Pseudomonadati</taxon>
        <taxon>Pseudomonadota</taxon>
        <taxon>Betaproteobacteria</taxon>
        <taxon>Burkholderiales</taxon>
        <taxon>Comamonadaceae</taxon>
        <taxon>Pseudacidovorax</taxon>
    </lineage>
</organism>
<dbReference type="InterPro" id="IPR016032">
    <property type="entry name" value="Sig_transdc_resp-reg_C-effctor"/>
</dbReference>
<evidence type="ECO:0000313" key="7">
    <source>
        <dbReference type="Proteomes" id="UP000255265"/>
    </source>
</evidence>
<dbReference type="InterPro" id="IPR000792">
    <property type="entry name" value="Tscrpt_reg_LuxR_C"/>
</dbReference>
<protein>
    <submittedName>
        <fullName evidence="6">LuxR family two component transcriptional regulator</fullName>
    </submittedName>
</protein>
<proteinExistence type="predicted"/>
<dbReference type="SMART" id="SM00421">
    <property type="entry name" value="HTH_LUXR"/>
    <property type="match status" value="1"/>
</dbReference>
<dbReference type="GO" id="GO:0000160">
    <property type="term" value="P:phosphorelay signal transduction system"/>
    <property type="evidence" value="ECO:0007669"/>
    <property type="project" value="InterPro"/>
</dbReference>
<dbReference type="PANTHER" id="PTHR43214">
    <property type="entry name" value="TWO-COMPONENT RESPONSE REGULATOR"/>
    <property type="match status" value="1"/>
</dbReference>
<keyword evidence="1 3" id="KW-0597">Phosphoprotein</keyword>
<dbReference type="PRINTS" id="PR00038">
    <property type="entry name" value="HTHLUXR"/>
</dbReference>
<dbReference type="CDD" id="cd17535">
    <property type="entry name" value="REC_NarL-like"/>
    <property type="match status" value="1"/>
</dbReference>
<dbReference type="CDD" id="cd06170">
    <property type="entry name" value="LuxR_C_like"/>
    <property type="match status" value="1"/>
</dbReference>
<evidence type="ECO:0000313" key="6">
    <source>
        <dbReference type="EMBL" id="RDI21993.1"/>
    </source>
</evidence>
<evidence type="ECO:0000259" key="5">
    <source>
        <dbReference type="PROSITE" id="PS50110"/>
    </source>
</evidence>
<dbReference type="RefSeq" id="WP_211322627.1">
    <property type="nucleotide sequence ID" value="NZ_QQAV01000008.1"/>
</dbReference>
<keyword evidence="7" id="KW-1185">Reference proteome</keyword>
<dbReference type="InterPro" id="IPR058245">
    <property type="entry name" value="NreC/VraR/RcsB-like_REC"/>
</dbReference>
<keyword evidence="2" id="KW-0238">DNA-binding</keyword>
<sequence>MRGPLPIRLGVVDDHPVVRNGLKALFGAERDLEMVWECDRARGLARELIAQQLDVLVLDLVIPGSNVLDEVVRLRMQAPDVGLVVYTGFAAEQYACTLVREGVRALVDKESDPTELLHAVRAVARGERYMSPTMANLLLEHCVPADGRRAEPLTRRELQVLLKLAQGCDLQQAASSLCLSVKTVGGYRTRILEKLGLRSNGEMTLYAIRHQLME</sequence>
<gene>
    <name evidence="6" type="ORF">DFR41_108117</name>
</gene>
<dbReference type="EMBL" id="QQAV01000008">
    <property type="protein sequence ID" value="RDI21993.1"/>
    <property type="molecule type" value="Genomic_DNA"/>
</dbReference>
<name>A0A370FAM1_9BURK</name>
<feature type="domain" description="HTH luxR-type" evidence="4">
    <location>
        <begin position="146"/>
        <end position="211"/>
    </location>
</feature>
<dbReference type="SUPFAM" id="SSF46894">
    <property type="entry name" value="C-terminal effector domain of the bipartite response regulators"/>
    <property type="match status" value="1"/>
</dbReference>
<evidence type="ECO:0000259" key="4">
    <source>
        <dbReference type="PROSITE" id="PS50043"/>
    </source>
</evidence>